<evidence type="ECO:0000256" key="1">
    <source>
        <dbReference type="SAM" id="MobiDB-lite"/>
    </source>
</evidence>
<feature type="region of interest" description="Disordered" evidence="1">
    <location>
        <begin position="294"/>
        <end position="323"/>
    </location>
</feature>
<gene>
    <name evidence="2" type="ORF">RBB77_06720</name>
</gene>
<reference evidence="2" key="1">
    <citation type="submission" date="2023-08" db="EMBL/GenBank/DDBJ databases">
        <authorList>
            <person name="Messyasz A."/>
            <person name="Mannisto M.K."/>
            <person name="Kerkhof L.J."/>
            <person name="Haggblom M."/>
        </authorList>
    </citation>
    <scope>NUCLEOTIDE SEQUENCE</scope>
    <source>
        <strain evidence="2">X5P6</strain>
    </source>
</reference>
<name>A0AAU7ZU60_9BACT</name>
<dbReference type="RefSeq" id="WP_353065851.1">
    <property type="nucleotide sequence ID" value="NZ_CP132942.1"/>
</dbReference>
<proteinExistence type="predicted"/>
<evidence type="ECO:0000313" key="2">
    <source>
        <dbReference type="EMBL" id="XCB34578.1"/>
    </source>
</evidence>
<dbReference type="InterPro" id="IPR011050">
    <property type="entry name" value="Pectin_lyase_fold/virulence"/>
</dbReference>
<dbReference type="KEGG" id="tpsc:RBB77_06720"/>
<feature type="compositionally biased region" description="Basic and acidic residues" evidence="1">
    <location>
        <begin position="294"/>
        <end position="304"/>
    </location>
</feature>
<dbReference type="EMBL" id="CP132942">
    <property type="protein sequence ID" value="XCB34578.1"/>
    <property type="molecule type" value="Genomic_DNA"/>
</dbReference>
<protein>
    <submittedName>
        <fullName evidence="2">Uncharacterized protein</fullName>
    </submittedName>
</protein>
<reference evidence="2" key="2">
    <citation type="journal article" date="2024" name="Environ. Microbiol.">
        <title>Genome analysis and description of Tunturibacter gen. nov. expands the diversity of Terriglobia in tundra soils.</title>
        <authorList>
            <person name="Messyasz A."/>
            <person name="Mannisto M.K."/>
            <person name="Kerkhof L.J."/>
            <person name="Haggblom M.M."/>
        </authorList>
    </citation>
    <scope>NUCLEOTIDE SEQUENCE</scope>
    <source>
        <strain evidence="2">X5P6</strain>
    </source>
</reference>
<dbReference type="AlphaFoldDB" id="A0AAU7ZU60"/>
<dbReference type="SUPFAM" id="SSF51126">
    <property type="entry name" value="Pectin lyase-like"/>
    <property type="match status" value="1"/>
</dbReference>
<accession>A0AAU7ZU60</accession>
<feature type="compositionally biased region" description="Polar residues" evidence="1">
    <location>
        <begin position="310"/>
        <end position="321"/>
    </location>
</feature>
<sequence>MSVRSGAQVFLSGLTIANGNANSGGGILNSGTLTVTSSAFTSNSTPGNLGGAIENSGTLTVANSTFSGNSSGNEGGAGGELYKTETLMVSNSTFVGNSSANGGGVGVFDGTATIANSIFAHNTSASAGAAVLTPEFVVDAYNNLFFANIDSGNGSESDCFNCTINSGSISVDPMLAALGNYGGTTQTNAAATRERGDLRGAEISAVDASGNPLTADQRGFTLGVSSSTYCSVTTVDAGAVQTDYTSIQFTNIPGGGAYSAIQNAAANRLPIISGEQPGRRQCACDADGRFAHEHRAGSRNDGRQHGRHPSTLTLRPTTVPSPTADVAYSQTLSASGGSGTYTYASTSGSLPTGFMLSRSGVIGGISTTTNPSAV</sequence>
<organism evidence="2">
    <name type="scientific">Tunturiibacter psychrotolerans</name>
    <dbReference type="NCBI Taxonomy" id="3069686"/>
    <lineage>
        <taxon>Bacteria</taxon>
        <taxon>Pseudomonadati</taxon>
        <taxon>Acidobacteriota</taxon>
        <taxon>Terriglobia</taxon>
        <taxon>Terriglobales</taxon>
        <taxon>Acidobacteriaceae</taxon>
        <taxon>Tunturiibacter</taxon>
    </lineage>
</organism>